<feature type="region of interest" description="Disordered" evidence="1">
    <location>
        <begin position="1"/>
        <end position="20"/>
    </location>
</feature>
<organism evidence="2 3">
    <name type="scientific">Halovenus salina</name>
    <dbReference type="NCBI Taxonomy" id="1510225"/>
    <lineage>
        <taxon>Archaea</taxon>
        <taxon>Methanobacteriati</taxon>
        <taxon>Methanobacteriota</taxon>
        <taxon>Stenosarchaea group</taxon>
        <taxon>Halobacteria</taxon>
        <taxon>Halobacteriales</taxon>
        <taxon>Haloarculaceae</taxon>
        <taxon>Halovenus</taxon>
    </lineage>
</organism>
<evidence type="ECO:0000256" key="1">
    <source>
        <dbReference type="SAM" id="MobiDB-lite"/>
    </source>
</evidence>
<dbReference type="RefSeq" id="WP_382187099.1">
    <property type="nucleotide sequence ID" value="NZ_JBHSZI010000002.1"/>
</dbReference>
<proteinExistence type="predicted"/>
<reference evidence="2 3" key="1">
    <citation type="journal article" date="2019" name="Int. J. Syst. Evol. Microbiol.">
        <title>The Global Catalogue of Microorganisms (GCM) 10K type strain sequencing project: providing services to taxonomists for standard genome sequencing and annotation.</title>
        <authorList>
            <consortium name="The Broad Institute Genomics Platform"/>
            <consortium name="The Broad Institute Genome Sequencing Center for Infectious Disease"/>
            <person name="Wu L."/>
            <person name="Ma J."/>
        </authorList>
    </citation>
    <scope>NUCLEOTIDE SEQUENCE [LARGE SCALE GENOMIC DNA]</scope>
    <source>
        <strain evidence="2 3">JCM 30072</strain>
    </source>
</reference>
<dbReference type="EMBL" id="JBHSZI010000002">
    <property type="protein sequence ID" value="MFC7059789.1"/>
    <property type="molecule type" value="Genomic_DNA"/>
</dbReference>
<keyword evidence="3" id="KW-1185">Reference proteome</keyword>
<feature type="region of interest" description="Disordered" evidence="1">
    <location>
        <begin position="132"/>
        <end position="163"/>
    </location>
</feature>
<name>A0ABD5W4Y3_9EURY</name>
<protein>
    <submittedName>
        <fullName evidence="2">Uncharacterized protein</fullName>
    </submittedName>
</protein>
<feature type="compositionally biased region" description="Basic and acidic residues" evidence="1">
    <location>
        <begin position="141"/>
        <end position="155"/>
    </location>
</feature>
<accession>A0ABD5W4Y3</accession>
<evidence type="ECO:0000313" key="2">
    <source>
        <dbReference type="EMBL" id="MFC7059789.1"/>
    </source>
</evidence>
<gene>
    <name evidence="2" type="ORF">ACFQQG_18350</name>
</gene>
<dbReference type="Proteomes" id="UP001596445">
    <property type="component" value="Unassembled WGS sequence"/>
</dbReference>
<evidence type="ECO:0000313" key="3">
    <source>
        <dbReference type="Proteomes" id="UP001596445"/>
    </source>
</evidence>
<sequence>MTTQIQEPKDSRDNKTTVYAEHPYPTPKLIERCGTHGERLTPLSPDERATLTVERGGMTYELADPEDTAVAYCEECFAQKRQRSHTHRDKSDMELLVAELERGYRTGYGDGFSQVFAPATVSVGGGQLTVPTVAKNWPGESGEREMHLPRPRRNDGVGPAVRRVTPRSHLQILSCERDTTENHRTATLSFLSRRNPRGLSGTNRRISPGVGRELTISPGVLAVA</sequence>
<comment type="caution">
    <text evidence="2">The sequence shown here is derived from an EMBL/GenBank/DDBJ whole genome shotgun (WGS) entry which is preliminary data.</text>
</comment>
<dbReference type="AlphaFoldDB" id="A0ABD5W4Y3"/>